<dbReference type="SUPFAM" id="SSF56219">
    <property type="entry name" value="DNase I-like"/>
    <property type="match status" value="1"/>
</dbReference>
<dbReference type="InterPro" id="IPR005135">
    <property type="entry name" value="Endo/exonuclease/phosphatase"/>
</dbReference>
<dbReference type="InterPro" id="IPR043502">
    <property type="entry name" value="DNA/RNA_pol_sf"/>
</dbReference>
<dbReference type="GO" id="GO:0008270">
    <property type="term" value="F:zinc ion binding"/>
    <property type="evidence" value="ECO:0007669"/>
    <property type="project" value="UniProtKB-KW"/>
</dbReference>
<reference evidence="11" key="1">
    <citation type="submission" date="2018-11" db="EMBL/GenBank/DDBJ databases">
        <authorList>
            <person name="Grassa J C."/>
        </authorList>
    </citation>
    <scope>NUCLEOTIDE SEQUENCE [LARGE SCALE GENOMIC DNA]</scope>
</reference>
<feature type="transmembrane region" description="Helical" evidence="8">
    <location>
        <begin position="2241"/>
        <end position="2260"/>
    </location>
</feature>
<feature type="domain" description="C3H1-type" evidence="9">
    <location>
        <begin position="1994"/>
        <end position="2022"/>
    </location>
</feature>
<feature type="zinc finger region" description="C3H1-type" evidence="6">
    <location>
        <begin position="1994"/>
        <end position="2022"/>
    </location>
</feature>
<dbReference type="PROSITE" id="PS50878">
    <property type="entry name" value="RT_POL"/>
    <property type="match status" value="1"/>
</dbReference>
<dbReference type="CDD" id="cd01650">
    <property type="entry name" value="RT_nLTR_like"/>
    <property type="match status" value="1"/>
</dbReference>
<dbReference type="Gramene" id="evm.model.06.526">
    <property type="protein sequence ID" value="cds.evm.model.06.526"/>
    <property type="gene ID" value="evm.TU.06.526"/>
</dbReference>
<feature type="domain" description="Reverse transcriptase" evidence="10">
    <location>
        <begin position="1217"/>
        <end position="1460"/>
    </location>
</feature>
<feature type="zinc finger region" description="C3H1-type" evidence="6">
    <location>
        <begin position="2154"/>
        <end position="2182"/>
    </location>
</feature>
<feature type="region of interest" description="Disordered" evidence="7">
    <location>
        <begin position="2096"/>
        <end position="2133"/>
    </location>
</feature>
<dbReference type="InterPro" id="IPR050974">
    <property type="entry name" value="Plant_ZF_CCCH"/>
</dbReference>
<dbReference type="InterPro" id="IPR057188">
    <property type="entry name" value="DUF7866"/>
</dbReference>
<keyword evidence="3 6" id="KW-0863">Zinc-finger</keyword>
<evidence type="ECO:0008006" key="13">
    <source>
        <dbReference type="Google" id="ProtNLM"/>
    </source>
</evidence>
<dbReference type="GO" id="GO:0003677">
    <property type="term" value="F:DNA binding"/>
    <property type="evidence" value="ECO:0007669"/>
    <property type="project" value="UniProtKB-KW"/>
</dbReference>
<dbReference type="GO" id="GO:0003824">
    <property type="term" value="F:catalytic activity"/>
    <property type="evidence" value="ECO:0007669"/>
    <property type="project" value="InterPro"/>
</dbReference>
<keyword evidence="1 6" id="KW-0479">Metal-binding</keyword>
<evidence type="ECO:0000313" key="11">
    <source>
        <dbReference type="EnsemblPlants" id="cds.evm.model.06.526"/>
    </source>
</evidence>
<feature type="region of interest" description="Disordered" evidence="7">
    <location>
        <begin position="696"/>
        <end position="719"/>
    </location>
</feature>
<evidence type="ECO:0000313" key="12">
    <source>
        <dbReference type="Proteomes" id="UP000596661"/>
    </source>
</evidence>
<accession>A0A803PYQ3</accession>
<evidence type="ECO:0000256" key="5">
    <source>
        <dbReference type="ARBA" id="ARBA00023125"/>
    </source>
</evidence>
<dbReference type="Gene3D" id="2.30.30.1190">
    <property type="match status" value="1"/>
</dbReference>
<evidence type="ECO:0000256" key="4">
    <source>
        <dbReference type="ARBA" id="ARBA00022833"/>
    </source>
</evidence>
<keyword evidence="4 6" id="KW-0862">Zinc</keyword>
<evidence type="ECO:0000256" key="8">
    <source>
        <dbReference type="SAM" id="Phobius"/>
    </source>
</evidence>
<keyword evidence="8" id="KW-1133">Transmembrane helix</keyword>
<dbReference type="Pfam" id="PF00078">
    <property type="entry name" value="RVT_1"/>
    <property type="match status" value="1"/>
</dbReference>
<keyword evidence="12" id="KW-1185">Reference proteome</keyword>
<evidence type="ECO:0000259" key="9">
    <source>
        <dbReference type="PROSITE" id="PS50103"/>
    </source>
</evidence>
<dbReference type="PANTHER" id="PTHR12506">
    <property type="entry name" value="PROTEIN PHOSPHATASE RELATED"/>
    <property type="match status" value="1"/>
</dbReference>
<dbReference type="Pfam" id="PF14392">
    <property type="entry name" value="zf-CCHC_4"/>
    <property type="match status" value="1"/>
</dbReference>
<dbReference type="GO" id="GO:0003729">
    <property type="term" value="F:mRNA binding"/>
    <property type="evidence" value="ECO:0007669"/>
    <property type="project" value="TreeGrafter"/>
</dbReference>
<dbReference type="InterPro" id="IPR000571">
    <property type="entry name" value="Znf_CCCH"/>
</dbReference>
<sequence>MIPLKAMTGVIGGNCPTVAAGVEVSPACHANSGNRLRGVIVVRPTPPMTTSMGVCPRVSIPSMPLLLPSSSPYIGVPVRPWVVPSSGGSIYPLLQKPTVHRRRPPLKLLVFFFTGKPLICNNFCAAVQSVFNSPLYCLLNPSNLHHQQSPFYASPLNTSQPPAPPWLMIPSSIIENARIPLGATVKPAKIIIRLPDMELFSLNARTSLANSVLCIILSINGTYLQITTYCHSLLTFLFYTFSAKVSFVLYPLNIPYSLLTMDELTNTFNATLNLTALETQIHSFSEVSDPPEDDDREEPSAFLAVKLLTNRHFNSEAFKNRLKQMWPERFSINILEKEPNFYTVEFGCFGDRRRVLIGQPWHFDYKLIVMTPLEMGSTVTADSLTFTPFWVQVSGIPFLKRSRALAQRLGEVLGRYIEVDTASLKETWGPYLRVRIEIDVSHPLPRGTGFHFHGMAAPVWLEFRFENLPDFCHYCGRLSHIVNHCPEFLAKCDSSSAPPMLRYDQSLGAKIRITSNPFYIACSRSRLRPHIAPPTSLAPAAPYRSTQIPTLSEGIFNEPPSIYGVQHLGQPQTTPLGFYMAHPSSNVTNSPIPNLNQPPLITTTWPHTHTTTAETSHAPTQGTSNFPTQNTHLSTMSLPSQTVTTAEQLPTPMPMTVPTLAETLVATVAASHHVVPVSQAFSTILADLNSSQPLRFTPGALSSPATSGTGKRKQLKPKRPDCLNAAEFRRMLKRTRNLAKSLDDGTVEEAGDAQLKQYRPTLLYIMESKLPVGALNNFASRLKYPNGLEVPRVGLSGGLLLLWTCDVDVTLLSYNINHFHCYLAFPNFTAFTFTAFYGAPHSQNKHHSWQLINRLGSASRLQPWLIMGDFNDYLSLSDKIGGDTSRSPSPHFQSFVDSHALHPLDPLGSPFTWTNRQQQPSHTQERLDWCLSNNDWDILFPTPRLSHGDFFGSDHRPLILHLHSPADQPKISPRFIFDKLWMAEPNFEGRLRDAWTQNLPSSSSNPLISFTEKLRNCSSSLSDWKKSLGPPLATQIRDTQSQLKLIQSLTQPTNAQLDQARALERRLNDLLLREETYWQQRSRVTWLRLGDKNTRYFHRIASMRRQTNRISSLKRPDGSLANDNSSILTTIEQYFSQLFQSQLPEDDIIDSVLSGITERLTDDETTLLQGSYSEAEIKKATFQLANDKAPGLDGFNGSFFQKNWHLLGKDITMAAQSFLNGDADITAINETLIVLIPKKPNPEQVTDYRPISLCSTFYKIISRVLVNRIKPILSRIISPSQSAFLPNRLISDNIIIGQEIMHSLTHRRSGRLGWMALKLDMAKAFDRVEWRFLRRVLGHIKPSRGIRQGDPLSPYLFLLCSEGLSALIRLQTQQAQPRAQSIGIKIARRAPIISHLFFADDSLIFSSASPAAATSIKSILTNYSLASGQLVNFSKSALFFSPNTTEEIQTNVAAILGIPVSDTFDKYLGLPQTFGRSKKEAFNYIKDRVWSHLNKWNSKLFSKGGKEVLLKSVVQAIPSYAMACFKLPASFHSQIESMMARFWWGGTEHNRKIHWKQWSYLCRSKFHGGLGFRSMKAFNQAMLAKQAWRLLQDPHSLVATLLKSRYHPHTTFLAAGKGHRPSLVWTSLTWGKELLQSGLRRSIGDGTTISVFNDAWIPGFGSLHYLQTRSNADLTVSALLTSSHDWNHDLIKSILPEDISQAILSIPFTNLPTIDTYYWSFTLMEPTLLTLDIIKPIVNFPIMNLALPTPTPLKLEHALFKCTAVQEVLHEAESYLAHYKDCNTHYLAAGISPDLTSPAYAHDPALSTFSLQLSVDAAQDAQHCKMGFGLSIKSHNGEVLLNIAMPWKGIQQPLLMEAHALFFAISWCHAHSIYPDSIVSDYAMWQMNLRSSETMEPGTYPERPGEQDCSYYIRTGLCRFGATCRFNHPPNRKLAIATARMKGEFPERIGQAECQYFLKTGTCKFGATCKFHHPRDKAGIAGRVSLNMLGYPLRPNETECAYYLRTGQCKFGSTCKFHHPSPTNMMVSMRGSPVYPTVQSPTTPGQQSYIGGMTNWSRASFIPSPRWQGSSSYAPLIVPQGMVSVPGWNAYSGQLGSVSSPDNQPAAGNSQMYGTSRQTDQANTGSQGTYSPYRSSSVPVGFYALPRENVFPERPGQPECQFYMKTGDCKFGAVCKFHHPRERLIPTPDCVLSPMGLPLRPQQMKIALEKSKTHTPFLSKFPSTFATQTLSKVPTFSRTMMPAYGVIFSLILLLFLATVITNTEASSVQVNGSVAAESLKEVPPLVPLVETGKVEMMMNESRRKLGSFQICALCTCCGGAKGLCLPSPCCYAINCNIPNRPFGFCSFTPKTCNCFGCHI</sequence>
<keyword evidence="2" id="KW-0677">Repeat</keyword>
<dbReference type="InterPro" id="IPR036691">
    <property type="entry name" value="Endo/exonu/phosph_ase_sf"/>
</dbReference>
<dbReference type="EnsemblPlants" id="evm.model.06.526">
    <property type="protein sequence ID" value="cds.evm.model.06.526"/>
    <property type="gene ID" value="evm.TU.06.526"/>
</dbReference>
<feature type="domain" description="C3H1-type" evidence="9">
    <location>
        <begin position="1903"/>
        <end position="1931"/>
    </location>
</feature>
<proteinExistence type="predicted"/>
<reference evidence="11" key="2">
    <citation type="submission" date="2021-03" db="UniProtKB">
        <authorList>
            <consortium name="EnsemblPlants"/>
        </authorList>
    </citation>
    <scope>IDENTIFICATION</scope>
</reference>
<keyword evidence="5" id="KW-0238">DNA-binding</keyword>
<dbReference type="SUPFAM" id="SSF56672">
    <property type="entry name" value="DNA/RNA polymerases"/>
    <property type="match status" value="1"/>
</dbReference>
<dbReference type="Pfam" id="PF00642">
    <property type="entry name" value="zf-CCCH"/>
    <property type="match status" value="4"/>
</dbReference>
<feature type="domain" description="C3H1-type" evidence="9">
    <location>
        <begin position="2154"/>
        <end position="2182"/>
    </location>
</feature>
<evidence type="ECO:0000256" key="6">
    <source>
        <dbReference type="PROSITE-ProRule" id="PRU00723"/>
    </source>
</evidence>
<dbReference type="SUPFAM" id="SSF90229">
    <property type="entry name" value="CCCH zinc finger"/>
    <property type="match status" value="3"/>
</dbReference>
<dbReference type="PROSITE" id="PS50103">
    <property type="entry name" value="ZF_C3H1"/>
    <property type="match status" value="4"/>
</dbReference>
<dbReference type="SMART" id="SM00356">
    <property type="entry name" value="ZnF_C3H1"/>
    <property type="match status" value="4"/>
</dbReference>
<feature type="zinc finger region" description="C3H1-type" evidence="6">
    <location>
        <begin position="1948"/>
        <end position="1976"/>
    </location>
</feature>
<name>A0A803PYQ3_CANSA</name>
<dbReference type="Gene3D" id="3.60.10.10">
    <property type="entry name" value="Endonuclease/exonuclease/phosphatase"/>
    <property type="match status" value="1"/>
</dbReference>
<dbReference type="InterPro" id="IPR000477">
    <property type="entry name" value="RT_dom"/>
</dbReference>
<dbReference type="Proteomes" id="UP000596661">
    <property type="component" value="Chromosome 6"/>
</dbReference>
<keyword evidence="8" id="KW-0812">Transmembrane</keyword>
<dbReference type="EMBL" id="UZAU01000566">
    <property type="status" value="NOT_ANNOTATED_CDS"/>
    <property type="molecule type" value="Genomic_DNA"/>
</dbReference>
<keyword evidence="8" id="KW-0472">Membrane</keyword>
<evidence type="ECO:0000256" key="7">
    <source>
        <dbReference type="SAM" id="MobiDB-lite"/>
    </source>
</evidence>
<dbReference type="Pfam" id="PF25268">
    <property type="entry name" value="DUF7866"/>
    <property type="match status" value="1"/>
</dbReference>
<dbReference type="InterPro" id="IPR036855">
    <property type="entry name" value="Znf_CCCH_sf"/>
</dbReference>
<protein>
    <recommendedName>
        <fullName evidence="13">Reverse transcriptase domain-containing protein</fullName>
    </recommendedName>
</protein>
<dbReference type="Gene3D" id="4.10.1000.10">
    <property type="entry name" value="Zinc finger, CCCH-type"/>
    <property type="match status" value="2"/>
</dbReference>
<dbReference type="FunFam" id="4.10.1000.10:FF:000028">
    <property type="entry name" value="Zinc finger nuclease 2"/>
    <property type="match status" value="1"/>
</dbReference>
<feature type="domain" description="C3H1-type" evidence="9">
    <location>
        <begin position="1948"/>
        <end position="1976"/>
    </location>
</feature>
<evidence type="ECO:0000256" key="1">
    <source>
        <dbReference type="ARBA" id="ARBA00022723"/>
    </source>
</evidence>
<evidence type="ECO:0000256" key="2">
    <source>
        <dbReference type="ARBA" id="ARBA00022737"/>
    </source>
</evidence>
<organism evidence="11 12">
    <name type="scientific">Cannabis sativa</name>
    <name type="common">Hemp</name>
    <name type="synonym">Marijuana</name>
    <dbReference type="NCBI Taxonomy" id="3483"/>
    <lineage>
        <taxon>Eukaryota</taxon>
        <taxon>Viridiplantae</taxon>
        <taxon>Streptophyta</taxon>
        <taxon>Embryophyta</taxon>
        <taxon>Tracheophyta</taxon>
        <taxon>Spermatophyta</taxon>
        <taxon>Magnoliopsida</taxon>
        <taxon>eudicotyledons</taxon>
        <taxon>Gunneridae</taxon>
        <taxon>Pentapetalae</taxon>
        <taxon>rosids</taxon>
        <taxon>fabids</taxon>
        <taxon>Rosales</taxon>
        <taxon>Cannabaceae</taxon>
        <taxon>Cannabis</taxon>
    </lineage>
</organism>
<evidence type="ECO:0000256" key="3">
    <source>
        <dbReference type="ARBA" id="ARBA00022771"/>
    </source>
</evidence>
<dbReference type="Pfam" id="PF03372">
    <property type="entry name" value="Exo_endo_phos"/>
    <property type="match status" value="1"/>
</dbReference>
<dbReference type="PANTHER" id="PTHR12506:SF18">
    <property type="entry name" value="ZINC FINGER CCCH DOMAIN-CONTAINING PROTEIN 33-RELATED"/>
    <property type="match status" value="1"/>
</dbReference>
<feature type="zinc finger region" description="C3H1-type" evidence="6">
    <location>
        <begin position="1903"/>
        <end position="1931"/>
    </location>
</feature>
<dbReference type="InterPro" id="IPR025836">
    <property type="entry name" value="Zn_knuckle_CX2CX4HX4C"/>
</dbReference>
<evidence type="ECO:0000259" key="10">
    <source>
        <dbReference type="PROSITE" id="PS50878"/>
    </source>
</evidence>